<dbReference type="RefSeq" id="WP_016400514.1">
    <property type="nucleotide sequence ID" value="NZ_BARX01000004.1"/>
</dbReference>
<reference evidence="1" key="1">
    <citation type="journal article" date="2013" name="Genome Announc.">
        <title>Draft Genome Sequence of Agarivorans albus Strain MKT 106T, an Agarolytic Marine Bacterium.</title>
        <authorList>
            <person name="Yasuike M."/>
            <person name="Nakamura Y."/>
            <person name="Kai W."/>
            <person name="Fujiwara A."/>
            <person name="Fukui Y."/>
            <person name="Satomi M."/>
            <person name="Sano M."/>
        </authorList>
    </citation>
    <scope>NUCLEOTIDE SEQUENCE [LARGE SCALE GENOMIC DNA]</scope>
</reference>
<accession>R9PRK7</accession>
<proteinExistence type="predicted"/>
<dbReference type="Proteomes" id="UP000014461">
    <property type="component" value="Unassembled WGS sequence"/>
</dbReference>
<organism evidence="1 2">
    <name type="scientific">Agarivorans albus MKT 106</name>
    <dbReference type="NCBI Taxonomy" id="1331007"/>
    <lineage>
        <taxon>Bacteria</taxon>
        <taxon>Pseudomonadati</taxon>
        <taxon>Pseudomonadota</taxon>
        <taxon>Gammaproteobacteria</taxon>
        <taxon>Alteromonadales</taxon>
        <taxon>Alteromonadaceae</taxon>
        <taxon>Agarivorans</taxon>
    </lineage>
</organism>
<comment type="caution">
    <text evidence="1">The sequence shown here is derived from an EMBL/GenBank/DDBJ whole genome shotgun (WGS) entry which is preliminary data.</text>
</comment>
<evidence type="ECO:0000313" key="1">
    <source>
        <dbReference type="EMBL" id="GAD00746.1"/>
    </source>
</evidence>
<sequence>MSSNQKCPSCGGHKPALMACRDCGFTYSVTSRPPAATKPVPQAKPVPRSEYRAVMEEGGAKSKVVIKTKKRRTYTIPSEE</sequence>
<protein>
    <submittedName>
        <fullName evidence="1">Uncharacterized protein</fullName>
    </submittedName>
</protein>
<dbReference type="AlphaFoldDB" id="R9PRK7"/>
<dbReference type="EMBL" id="BARX01000004">
    <property type="protein sequence ID" value="GAD00746.1"/>
    <property type="molecule type" value="Genomic_DNA"/>
</dbReference>
<name>R9PRK7_AGAAL</name>
<evidence type="ECO:0000313" key="2">
    <source>
        <dbReference type="Proteomes" id="UP000014461"/>
    </source>
</evidence>
<gene>
    <name evidence="1" type="ORF">AALB_0826</name>
</gene>
<dbReference type="OrthoDB" id="6387634at2"/>
<keyword evidence="2" id="KW-1185">Reference proteome</keyword>